<comment type="subcellular location">
    <subcellularLocation>
        <location evidence="1">Cytoplasm</location>
    </subcellularLocation>
</comment>
<dbReference type="GO" id="GO:0005737">
    <property type="term" value="C:cytoplasm"/>
    <property type="evidence" value="ECO:0007669"/>
    <property type="project" value="UniProtKB-SubCell"/>
</dbReference>
<comment type="catalytic activity">
    <reaction evidence="8">
        <text>1,2-dihexadecanoyl-sn-glycero-3-phospho-(1D-myo-inositol-5-phosphate) + ATP = 1,2-dihexadecanoyl-sn-glycero-3-phospho-(1D-myo-inositol-4,5-bisphosphate) + ADP + H(+)</text>
        <dbReference type="Rhea" id="RHEA:55992"/>
        <dbReference type="ChEBI" id="CHEBI:15378"/>
        <dbReference type="ChEBI" id="CHEBI:30616"/>
        <dbReference type="ChEBI" id="CHEBI:83423"/>
        <dbReference type="ChEBI" id="CHEBI:84968"/>
        <dbReference type="ChEBI" id="CHEBI:456216"/>
    </reaction>
    <physiologicalReaction direction="left-to-right" evidence="8">
        <dbReference type="Rhea" id="RHEA:55993"/>
    </physiologicalReaction>
</comment>
<evidence type="ECO:0000256" key="3">
    <source>
        <dbReference type="ARBA" id="ARBA00022679"/>
    </source>
</evidence>
<feature type="region of interest" description="Disordered" evidence="13">
    <location>
        <begin position="441"/>
        <end position="476"/>
    </location>
</feature>
<dbReference type="Pfam" id="PF01504">
    <property type="entry name" value="PIP5K"/>
    <property type="match status" value="3"/>
</dbReference>
<evidence type="ECO:0000256" key="12">
    <source>
        <dbReference type="PROSITE-ProRule" id="PRU00781"/>
    </source>
</evidence>
<sequence length="563" mass="62376">MATVSKHKKVRIMKQKLKLFRANEPLKSVLMWGINYSFSALNHVKQRALLLKDDFKAYMKVKVNNHHFNKENMPSRFKFKEYCPMVFKSLRDRFGVEKMDYWDSFTRHQPLWDSTRGKSGSKFLVTYNRQFVAKTISSEEVEQMHQMLEEYYSYIVKGHGQTLLPQFLGLYRLTVNDQESYILVMRNVFSPRLAIHKKYDLKNILYSSHHVKRSVSIHSFVAHGSTQLSSSKININNAVTVLEKEHKRRLRIKKHSFQSTTGVCHGSAVDREANEKEKSKPLPTLKDADFLTDLCKMHIGEESKKKMLSTLECDIQFLQENNLIDYSLLIGVHDPEIALASSLEDAGDDGEGTGGASVGGCVGAGVGGGGGGSNSGVLEPNSRGFDDRMVSAGDGLGSLSSQWQCGRLSMARSSIVLGLSSSAAVEAASCGVGGVGVGFGTGNASTGDDDDEEEDGISIPENNTQVPTSELTPPDSPPGAECLPQLFSGELHPTLEHYGIKSSIDSPHPLIYFVAIIDILTRYGMRKRTAQTYKTVKHGADGGSVKPEFYGRRLLEFVEQCID</sequence>
<reference evidence="16" key="2">
    <citation type="submission" date="2019-11" db="UniProtKB">
        <authorList>
            <consortium name="WormBaseParasite"/>
        </authorList>
    </citation>
    <scope>IDENTIFICATION</scope>
    <source>
        <strain evidence="16">Puerto Rican</strain>
    </source>
</reference>
<dbReference type="InParanoid" id="A0A5K4FBY6"/>
<protein>
    <recommendedName>
        <fullName evidence="11">1-phosphatidylinositol-5-phosphate 4-kinase</fullName>
        <ecNumber evidence="11">2.7.1.149</ecNumber>
    </recommendedName>
</protein>
<comment type="catalytic activity">
    <reaction evidence="10">
        <text>1,2-dihexadecanoyl-sn-glycero-3-phospho-(1D-myo-inositol-5-phosphate) + GTP = 1,2-dihexadecanoyl-sn-glycero-3-phospho-(1D-myo-inositol-4,5-bisphosphate) + GDP + H(+)</text>
        <dbReference type="Rhea" id="RHEA:55964"/>
        <dbReference type="ChEBI" id="CHEBI:15378"/>
        <dbReference type="ChEBI" id="CHEBI:37565"/>
        <dbReference type="ChEBI" id="CHEBI:58189"/>
        <dbReference type="ChEBI" id="CHEBI:83423"/>
        <dbReference type="ChEBI" id="CHEBI:84968"/>
    </reaction>
    <physiologicalReaction direction="left-to-right" evidence="10">
        <dbReference type="Rhea" id="RHEA:55965"/>
    </physiologicalReaction>
</comment>
<dbReference type="FunFam" id="3.30.800.10:FF:000002">
    <property type="entry name" value="Phosphatidylinositol 5-phosphate 4-kinase type-2 beta"/>
    <property type="match status" value="1"/>
</dbReference>
<dbReference type="SMART" id="SM00330">
    <property type="entry name" value="PIPKc"/>
    <property type="match status" value="1"/>
</dbReference>
<reference evidence="15" key="1">
    <citation type="journal article" date="2012" name="PLoS Negl. Trop. Dis.">
        <title>A systematically improved high quality genome and transcriptome of the human blood fluke Schistosoma mansoni.</title>
        <authorList>
            <person name="Protasio A.V."/>
            <person name="Tsai I.J."/>
            <person name="Babbage A."/>
            <person name="Nichol S."/>
            <person name="Hunt M."/>
            <person name="Aslett M.A."/>
            <person name="De Silva N."/>
            <person name="Velarde G.S."/>
            <person name="Anderson T.J."/>
            <person name="Clark R.C."/>
            <person name="Davidson C."/>
            <person name="Dillon G.P."/>
            <person name="Holroyd N.E."/>
            <person name="LoVerde P.T."/>
            <person name="Lloyd C."/>
            <person name="McQuillan J."/>
            <person name="Oliveira G."/>
            <person name="Otto T.D."/>
            <person name="Parker-Manuel S.J."/>
            <person name="Quail M.A."/>
            <person name="Wilson R.A."/>
            <person name="Zerlotini A."/>
            <person name="Dunne D.W."/>
            <person name="Berriman M."/>
        </authorList>
    </citation>
    <scope>NUCLEOTIDE SEQUENCE [LARGE SCALE GENOMIC DNA]</scope>
    <source>
        <strain evidence="15">Puerto Rican</strain>
    </source>
</reference>
<evidence type="ECO:0000256" key="5">
    <source>
        <dbReference type="ARBA" id="ARBA00022777"/>
    </source>
</evidence>
<keyword evidence="3 12" id="KW-0808">Transferase</keyword>
<evidence type="ECO:0000256" key="10">
    <source>
        <dbReference type="ARBA" id="ARBA00036950"/>
    </source>
</evidence>
<dbReference type="STRING" id="6183.A0A5K4FBY6"/>
<keyword evidence="5 12" id="KW-0418">Kinase</keyword>
<dbReference type="GO" id="GO:0016308">
    <property type="term" value="F:1-phosphatidylinositol-4-phosphate 5-kinase activity"/>
    <property type="evidence" value="ECO:0007669"/>
    <property type="project" value="TreeGrafter"/>
</dbReference>
<keyword evidence="6 12" id="KW-0067">ATP-binding</keyword>
<evidence type="ECO:0000313" key="16">
    <source>
        <dbReference type="WBParaSite" id="Smp_336700.1"/>
    </source>
</evidence>
<dbReference type="InterPro" id="IPR027484">
    <property type="entry name" value="PInositol-4-P-5-kinase_N"/>
</dbReference>
<comment type="catalytic activity">
    <reaction evidence="9">
        <text>a 1,2-diacyl-sn-glycero-3-phospho-(1D-myo-inositol-5-phosphate) + ATP = a 1,2-diacyl-sn-glycero-3-phospho-(1D-myo-inositol-4,5-bisphosphate) + ADP + H(+)</text>
        <dbReference type="Rhea" id="RHEA:12280"/>
        <dbReference type="ChEBI" id="CHEBI:15378"/>
        <dbReference type="ChEBI" id="CHEBI:30616"/>
        <dbReference type="ChEBI" id="CHEBI:57795"/>
        <dbReference type="ChEBI" id="CHEBI:58456"/>
        <dbReference type="ChEBI" id="CHEBI:456216"/>
        <dbReference type="EC" id="2.7.1.149"/>
    </reaction>
    <physiologicalReaction direction="left-to-right" evidence="9">
        <dbReference type="Rhea" id="RHEA:12281"/>
    </physiologicalReaction>
</comment>
<dbReference type="Proteomes" id="UP000008854">
    <property type="component" value="Unassembled WGS sequence"/>
</dbReference>
<evidence type="ECO:0000256" key="6">
    <source>
        <dbReference type="ARBA" id="ARBA00022840"/>
    </source>
</evidence>
<dbReference type="GO" id="GO:0005524">
    <property type="term" value="F:ATP binding"/>
    <property type="evidence" value="ECO:0007669"/>
    <property type="project" value="UniProtKB-UniRule"/>
</dbReference>
<dbReference type="GO" id="GO:0005886">
    <property type="term" value="C:plasma membrane"/>
    <property type="evidence" value="ECO:0007669"/>
    <property type="project" value="TreeGrafter"/>
</dbReference>
<dbReference type="SUPFAM" id="SSF56104">
    <property type="entry name" value="SAICAR synthase-like"/>
    <property type="match status" value="1"/>
</dbReference>
<evidence type="ECO:0000256" key="7">
    <source>
        <dbReference type="ARBA" id="ARBA00023098"/>
    </source>
</evidence>
<dbReference type="GO" id="GO:0046854">
    <property type="term" value="P:phosphatidylinositol phosphate biosynthetic process"/>
    <property type="evidence" value="ECO:0007669"/>
    <property type="project" value="TreeGrafter"/>
</dbReference>
<name>A0A5K4FBY6_SCHMA</name>
<keyword evidence="7" id="KW-0443">Lipid metabolism</keyword>
<evidence type="ECO:0000256" key="11">
    <source>
        <dbReference type="ARBA" id="ARBA00039039"/>
    </source>
</evidence>
<feature type="compositionally biased region" description="Polar residues" evidence="13">
    <location>
        <begin position="460"/>
        <end position="471"/>
    </location>
</feature>
<proteinExistence type="predicted"/>
<evidence type="ECO:0000259" key="14">
    <source>
        <dbReference type="PROSITE" id="PS51455"/>
    </source>
</evidence>
<dbReference type="WBParaSite" id="Smp_336700.1">
    <property type="protein sequence ID" value="Smp_336700.1"/>
    <property type="gene ID" value="Smp_336700"/>
</dbReference>
<dbReference type="AlphaFoldDB" id="A0A5K4FBY6"/>
<dbReference type="GO" id="GO:0016309">
    <property type="term" value="F:1-phosphatidylinositol-5-phosphate 4-kinase activity"/>
    <property type="evidence" value="ECO:0007669"/>
    <property type="project" value="UniProtKB-EC"/>
</dbReference>
<evidence type="ECO:0000313" key="15">
    <source>
        <dbReference type="Proteomes" id="UP000008854"/>
    </source>
</evidence>
<dbReference type="PANTHER" id="PTHR23086:SF8">
    <property type="entry name" value="PHOSPHATIDYLINOSITOL 5-PHOSPHATE 4-KINASE, ISOFORM A"/>
    <property type="match status" value="1"/>
</dbReference>
<organism evidence="15 16">
    <name type="scientific">Schistosoma mansoni</name>
    <name type="common">Blood fluke</name>
    <dbReference type="NCBI Taxonomy" id="6183"/>
    <lineage>
        <taxon>Eukaryota</taxon>
        <taxon>Metazoa</taxon>
        <taxon>Spiralia</taxon>
        <taxon>Lophotrochozoa</taxon>
        <taxon>Platyhelminthes</taxon>
        <taxon>Trematoda</taxon>
        <taxon>Digenea</taxon>
        <taxon>Strigeidida</taxon>
        <taxon>Schistosomatoidea</taxon>
        <taxon>Schistosomatidae</taxon>
        <taxon>Schistosoma</taxon>
    </lineage>
</organism>
<evidence type="ECO:0000256" key="4">
    <source>
        <dbReference type="ARBA" id="ARBA00022741"/>
    </source>
</evidence>
<accession>A0A5K4FBY6</accession>
<dbReference type="InterPro" id="IPR002498">
    <property type="entry name" value="PInositol-4-P-4/5-kinase_core"/>
</dbReference>
<evidence type="ECO:0000256" key="13">
    <source>
        <dbReference type="SAM" id="MobiDB-lite"/>
    </source>
</evidence>
<dbReference type="InterPro" id="IPR027483">
    <property type="entry name" value="PInositol-4-P-4/5-kinase_C_sf"/>
</dbReference>
<evidence type="ECO:0000256" key="8">
    <source>
        <dbReference type="ARBA" id="ARBA00036478"/>
    </source>
</evidence>
<dbReference type="PROSITE" id="PS51455">
    <property type="entry name" value="PIPK"/>
    <property type="match status" value="1"/>
</dbReference>
<keyword evidence="2" id="KW-0963">Cytoplasm</keyword>
<evidence type="ECO:0000256" key="2">
    <source>
        <dbReference type="ARBA" id="ARBA00022490"/>
    </source>
</evidence>
<dbReference type="Gene3D" id="3.30.800.10">
    <property type="entry name" value="Phosphatidylinositol Phosphate Kinase II Beta"/>
    <property type="match status" value="1"/>
</dbReference>
<feature type="compositionally biased region" description="Acidic residues" evidence="13">
    <location>
        <begin position="447"/>
        <end position="456"/>
    </location>
</feature>
<dbReference type="ExpressionAtlas" id="A0A5K4FBY6">
    <property type="expression patterns" value="baseline"/>
</dbReference>
<evidence type="ECO:0000256" key="9">
    <source>
        <dbReference type="ARBA" id="ARBA00036698"/>
    </source>
</evidence>
<keyword evidence="15" id="KW-1185">Reference proteome</keyword>
<dbReference type="Gene3D" id="3.30.810.10">
    <property type="entry name" value="2-Layer Sandwich"/>
    <property type="match status" value="2"/>
</dbReference>
<feature type="domain" description="PIPK" evidence="14">
    <location>
        <begin position="22"/>
        <end position="562"/>
    </location>
</feature>
<dbReference type="EC" id="2.7.1.149" evidence="11"/>
<dbReference type="FunCoup" id="A0A5K4FBY6">
    <property type="interactions" value="649"/>
</dbReference>
<dbReference type="PANTHER" id="PTHR23086">
    <property type="entry name" value="PHOSPHATIDYLINOSITOL-4-PHOSPHATE 5-KINASE"/>
    <property type="match status" value="1"/>
</dbReference>
<dbReference type="InterPro" id="IPR023610">
    <property type="entry name" value="PInositol-4/5-P-5/4-kinase"/>
</dbReference>
<keyword evidence="4 12" id="KW-0547">Nucleotide-binding</keyword>
<evidence type="ECO:0000256" key="1">
    <source>
        <dbReference type="ARBA" id="ARBA00004496"/>
    </source>
</evidence>